<protein>
    <submittedName>
        <fullName evidence="2">Uncharacterized protein</fullName>
    </submittedName>
</protein>
<dbReference type="InterPro" id="IPR005312">
    <property type="entry name" value="DUF1759"/>
</dbReference>
<accession>A0ABR1EQI0</accession>
<dbReference type="Pfam" id="PF03564">
    <property type="entry name" value="DUF1759"/>
    <property type="match status" value="1"/>
</dbReference>
<sequence>MEQIEDESQLQIATAVANDLIFMLTARFDENSCILDRMSAKLGYTTRCTRGENQNSDEVGTQNTQNDYGEQNSNHNESEPSTSQSGLPDSIDSVQNQTEQFRYRSIKPPQASLPKFHGDAEDFAEYWAIFETLVHKSKELDVIEKILLLKESLRGRAQIAIKDIKLIPENYDWIIKTLQETYCN</sequence>
<feature type="region of interest" description="Disordered" evidence="1">
    <location>
        <begin position="48"/>
        <end position="91"/>
    </location>
</feature>
<evidence type="ECO:0000313" key="3">
    <source>
        <dbReference type="Proteomes" id="UP001303046"/>
    </source>
</evidence>
<proteinExistence type="predicted"/>
<evidence type="ECO:0000313" key="2">
    <source>
        <dbReference type="EMBL" id="KAK6764823.1"/>
    </source>
</evidence>
<gene>
    <name evidence="2" type="primary">Necator_chrX.g25119</name>
    <name evidence="2" type="ORF">RB195_024953</name>
</gene>
<organism evidence="2 3">
    <name type="scientific">Necator americanus</name>
    <name type="common">Human hookworm</name>
    <dbReference type="NCBI Taxonomy" id="51031"/>
    <lineage>
        <taxon>Eukaryota</taxon>
        <taxon>Metazoa</taxon>
        <taxon>Ecdysozoa</taxon>
        <taxon>Nematoda</taxon>
        <taxon>Chromadorea</taxon>
        <taxon>Rhabditida</taxon>
        <taxon>Rhabditina</taxon>
        <taxon>Rhabditomorpha</taxon>
        <taxon>Strongyloidea</taxon>
        <taxon>Ancylostomatidae</taxon>
        <taxon>Bunostominae</taxon>
        <taxon>Necator</taxon>
    </lineage>
</organism>
<dbReference type="Proteomes" id="UP001303046">
    <property type="component" value="Unassembled WGS sequence"/>
</dbReference>
<evidence type="ECO:0000256" key="1">
    <source>
        <dbReference type="SAM" id="MobiDB-lite"/>
    </source>
</evidence>
<comment type="caution">
    <text evidence="2">The sequence shown here is derived from an EMBL/GenBank/DDBJ whole genome shotgun (WGS) entry which is preliminary data.</text>
</comment>
<name>A0ABR1EQI0_NECAM</name>
<reference evidence="2 3" key="1">
    <citation type="submission" date="2023-08" db="EMBL/GenBank/DDBJ databases">
        <title>A Necator americanus chromosomal reference genome.</title>
        <authorList>
            <person name="Ilik V."/>
            <person name="Petrzelkova K.J."/>
            <person name="Pardy F."/>
            <person name="Fuh T."/>
            <person name="Niatou-Singa F.S."/>
            <person name="Gouil Q."/>
            <person name="Baker L."/>
            <person name="Ritchie M.E."/>
            <person name="Jex A.R."/>
            <person name="Gazzola D."/>
            <person name="Li H."/>
            <person name="Toshio Fujiwara R."/>
            <person name="Zhan B."/>
            <person name="Aroian R.V."/>
            <person name="Pafco B."/>
            <person name="Schwarz E.M."/>
        </authorList>
    </citation>
    <scope>NUCLEOTIDE SEQUENCE [LARGE SCALE GENOMIC DNA]</scope>
    <source>
        <strain evidence="2 3">Aroian</strain>
        <tissue evidence="2">Whole animal</tissue>
    </source>
</reference>
<keyword evidence="3" id="KW-1185">Reference proteome</keyword>
<dbReference type="EMBL" id="JAVFWL010000006">
    <property type="protein sequence ID" value="KAK6764823.1"/>
    <property type="molecule type" value="Genomic_DNA"/>
</dbReference>